<keyword evidence="4 7" id="KW-0812">Transmembrane</keyword>
<keyword evidence="6 7" id="KW-0998">Cell outer membrane</keyword>
<dbReference type="AlphaFoldDB" id="A0A3E1Y3M8"/>
<dbReference type="EMBL" id="QPMM01000014">
    <property type="protein sequence ID" value="RFS19284.1"/>
    <property type="molecule type" value="Genomic_DNA"/>
</dbReference>
<dbReference type="InterPro" id="IPR036942">
    <property type="entry name" value="Beta-barrel_TonB_sf"/>
</dbReference>
<evidence type="ECO:0000256" key="3">
    <source>
        <dbReference type="ARBA" id="ARBA00022452"/>
    </source>
</evidence>
<dbReference type="SUPFAM" id="SSF56935">
    <property type="entry name" value="Porins"/>
    <property type="match status" value="1"/>
</dbReference>
<keyword evidence="9" id="KW-0675">Receptor</keyword>
<evidence type="ECO:0000256" key="5">
    <source>
        <dbReference type="ARBA" id="ARBA00023136"/>
    </source>
</evidence>
<dbReference type="InterPro" id="IPR039426">
    <property type="entry name" value="TonB-dep_rcpt-like"/>
</dbReference>
<evidence type="ECO:0000256" key="6">
    <source>
        <dbReference type="ARBA" id="ARBA00023237"/>
    </source>
</evidence>
<keyword evidence="3 7" id="KW-1134">Transmembrane beta strand</keyword>
<feature type="domain" description="TonB-dependent receptor plug" evidence="8">
    <location>
        <begin position="148"/>
        <end position="255"/>
    </location>
</feature>
<dbReference type="PROSITE" id="PS52016">
    <property type="entry name" value="TONB_DEPENDENT_REC_3"/>
    <property type="match status" value="1"/>
</dbReference>
<reference evidence="9 10" key="1">
    <citation type="submission" date="2018-07" db="EMBL/GenBank/DDBJ databases">
        <title>Chitinophaga K2CV101002-2 sp. nov., isolated from a monsoon evergreen broad-leaved forest soil.</title>
        <authorList>
            <person name="Lv Y."/>
        </authorList>
    </citation>
    <scope>NUCLEOTIDE SEQUENCE [LARGE SCALE GENOMIC DNA]</scope>
    <source>
        <strain evidence="9 10">GDMCC 1.1288</strain>
    </source>
</reference>
<accession>A0A3E1Y3M8</accession>
<dbReference type="Gene3D" id="2.170.130.10">
    <property type="entry name" value="TonB-dependent receptor, plug domain"/>
    <property type="match status" value="1"/>
</dbReference>
<dbReference type="Pfam" id="PF13715">
    <property type="entry name" value="CarbopepD_reg_2"/>
    <property type="match status" value="1"/>
</dbReference>
<evidence type="ECO:0000313" key="9">
    <source>
        <dbReference type="EMBL" id="RFS19284.1"/>
    </source>
</evidence>
<dbReference type="InterPro" id="IPR012910">
    <property type="entry name" value="Plug_dom"/>
</dbReference>
<evidence type="ECO:0000313" key="10">
    <source>
        <dbReference type="Proteomes" id="UP000260644"/>
    </source>
</evidence>
<gene>
    <name evidence="9" type="ORF">DVR12_23915</name>
</gene>
<evidence type="ECO:0000256" key="4">
    <source>
        <dbReference type="ARBA" id="ARBA00022692"/>
    </source>
</evidence>
<dbReference type="InterPro" id="IPR023996">
    <property type="entry name" value="TonB-dep_OMP_SusC/RagA"/>
</dbReference>
<keyword evidence="10" id="KW-1185">Reference proteome</keyword>
<evidence type="ECO:0000256" key="1">
    <source>
        <dbReference type="ARBA" id="ARBA00004571"/>
    </source>
</evidence>
<comment type="caution">
    <text evidence="9">The sequence shown here is derived from an EMBL/GenBank/DDBJ whole genome shotgun (WGS) entry which is preliminary data.</text>
</comment>
<evidence type="ECO:0000256" key="2">
    <source>
        <dbReference type="ARBA" id="ARBA00022448"/>
    </source>
</evidence>
<proteinExistence type="inferred from homology"/>
<dbReference type="SUPFAM" id="SSF49464">
    <property type="entry name" value="Carboxypeptidase regulatory domain-like"/>
    <property type="match status" value="1"/>
</dbReference>
<dbReference type="InterPro" id="IPR023997">
    <property type="entry name" value="TonB-dep_OMP_SusC/RagA_CS"/>
</dbReference>
<dbReference type="NCBIfam" id="TIGR04056">
    <property type="entry name" value="OMP_RagA_SusC"/>
    <property type="match status" value="1"/>
</dbReference>
<dbReference type="Gene3D" id="2.40.170.20">
    <property type="entry name" value="TonB-dependent receptor, beta-barrel domain"/>
    <property type="match status" value="1"/>
</dbReference>
<dbReference type="Pfam" id="PF07715">
    <property type="entry name" value="Plug"/>
    <property type="match status" value="1"/>
</dbReference>
<protein>
    <submittedName>
        <fullName evidence="9">TonB-dependent receptor</fullName>
    </submittedName>
</protein>
<dbReference type="NCBIfam" id="TIGR04057">
    <property type="entry name" value="SusC_RagA_signa"/>
    <property type="match status" value="1"/>
</dbReference>
<dbReference type="InterPro" id="IPR008969">
    <property type="entry name" value="CarboxyPept-like_regulatory"/>
</dbReference>
<keyword evidence="2 7" id="KW-0813">Transport</keyword>
<organism evidence="9 10">
    <name type="scientific">Chitinophaga silvatica</name>
    <dbReference type="NCBI Taxonomy" id="2282649"/>
    <lineage>
        <taxon>Bacteria</taxon>
        <taxon>Pseudomonadati</taxon>
        <taxon>Bacteroidota</taxon>
        <taxon>Chitinophagia</taxon>
        <taxon>Chitinophagales</taxon>
        <taxon>Chitinophagaceae</taxon>
        <taxon>Chitinophaga</taxon>
    </lineage>
</organism>
<evidence type="ECO:0000259" key="8">
    <source>
        <dbReference type="Pfam" id="PF07715"/>
    </source>
</evidence>
<dbReference type="GO" id="GO:0009279">
    <property type="term" value="C:cell outer membrane"/>
    <property type="evidence" value="ECO:0007669"/>
    <property type="project" value="UniProtKB-SubCell"/>
</dbReference>
<keyword evidence="5 7" id="KW-0472">Membrane</keyword>
<dbReference type="Gene3D" id="2.60.40.1120">
    <property type="entry name" value="Carboxypeptidase-like, regulatory domain"/>
    <property type="match status" value="1"/>
</dbReference>
<comment type="subcellular location">
    <subcellularLocation>
        <location evidence="1 7">Cell outer membrane</location>
        <topology evidence="1 7">Multi-pass membrane protein</topology>
    </subcellularLocation>
</comment>
<evidence type="ECO:0000256" key="7">
    <source>
        <dbReference type="PROSITE-ProRule" id="PRU01360"/>
    </source>
</evidence>
<sequence length="1068" mass="115645">MTQLKSDELKIFQLFTQLNNSTKMKNMLQTISLNGRRSASFLVFFLLMSAVAFAQTVQIKGRVTDQTGKALPMASIVEAGTTNGVRSDEQGNYTIKVKPNAQLSFTYVGYVAQTISTADRAVIDVQLQVNTETGLNEVVVVGYGTARRKDVTGAINTISSKDFGNNSASTPSQLIQGKSPGVQVVNSSGTPGSGANIVIRGVGSFTSVSPLYVIDGIQGDAGLFNAINPQDVESITILKDAASTAIYGAAAANGVVLVTTKRAKSGKPKLAVTSQWGVASVPKKLSVLNAAQYHELAKDYAASQASVLPAKFNSPDIDVTRTDWQDAIFRKGIVSNNAISLSGGSENVLYGVSAGYIDQEAIVQNYHYRATNFKVYLEEKLGIFRFGQSLSAQFQRNTGNQATTGDAIYMPPYFDIYDPTRQGGFTAATNVKDLSNANNPLAAIYTRETTSRNYLLYPQFFGEINLLKSLKVRSQLAISYGGNNTSDYQMPFINGNDLSTGRSATESNSRYNWYLLENYATWNQAFGKHSIQLTVGNTYKDKGSSSFVRAQGTNIPNDEIRNISVALSNTVTGATSGYGNPNVLISYFGRVVYNFNDKYIFSGSLRRDGSSVFGPTNKFGNFPGVGFAWNASNEEFVKSLPFISDLKVRASWGKTGNNNIAAYQTSVLTYSGSPTGNLVYSLGPDEAFVSGTTVNSIANKNLKWEETIQTNVGFDLSMFDDALTVNFDWYNRQNKDLLVNVPIPSSTGSGPATGSPTLASNAASAKNTGVELALNYKHTTPGGFHYSVGVNGGYNKNEVLSLGNEFTAPIRDGAFDQNAAATYTAKGYPIGSFYGRVIDHVAIDQADVDKYNAMAKKASNGAVTTYQSNLKPGDYIFKDLNGNGYVDDGDMQVLGNPIPKFVYGGNISLAYKNFDFNLAAAGVSGLKLYNSQNYILLGNAALHNVSTDYLDRWRKPGDIAKYSRAGQNPSDNLQPSDFYVEDGSYLRIRMITLGYTFPQNFLNSFSKGVVTNLRLYVTGENLFTFTKYSGYDPEVSQPTGSSFIFARGIDRGLLPQPKTILFGLQVGF</sequence>
<dbReference type="Proteomes" id="UP000260644">
    <property type="component" value="Unassembled WGS sequence"/>
</dbReference>
<name>A0A3E1Y3M8_9BACT</name>
<comment type="similarity">
    <text evidence="7">Belongs to the TonB-dependent receptor family.</text>
</comment>
<dbReference type="InterPro" id="IPR037066">
    <property type="entry name" value="Plug_dom_sf"/>
</dbReference>